<feature type="region of interest" description="Disordered" evidence="1">
    <location>
        <begin position="479"/>
        <end position="507"/>
    </location>
</feature>
<dbReference type="Pfam" id="PF11860">
    <property type="entry name" value="Muramidase"/>
    <property type="match status" value="1"/>
</dbReference>
<evidence type="ECO:0000313" key="3">
    <source>
        <dbReference type="EMBL" id="BCZ83675.1"/>
    </source>
</evidence>
<feature type="compositionally biased region" description="Basic residues" evidence="1">
    <location>
        <begin position="1"/>
        <end position="10"/>
    </location>
</feature>
<proteinExistence type="predicted"/>
<keyword evidence="4" id="KW-1185">Reference proteome</keyword>
<evidence type="ECO:0000256" key="1">
    <source>
        <dbReference type="SAM" id="MobiDB-lite"/>
    </source>
</evidence>
<accession>A0ABM7U8W0</accession>
<organism evidence="3 4">
    <name type="scientific">Paraburkholderia terrae</name>
    <dbReference type="NCBI Taxonomy" id="311230"/>
    <lineage>
        <taxon>Bacteria</taxon>
        <taxon>Pseudomonadati</taxon>
        <taxon>Pseudomonadota</taxon>
        <taxon>Betaproteobacteria</taxon>
        <taxon>Burkholderiales</taxon>
        <taxon>Burkholderiaceae</taxon>
        <taxon>Paraburkholderia</taxon>
    </lineage>
</organism>
<feature type="region of interest" description="Disordered" evidence="1">
    <location>
        <begin position="134"/>
        <end position="163"/>
    </location>
</feature>
<feature type="domain" description="N-acetylmuramidase" evidence="2">
    <location>
        <begin position="811"/>
        <end position="982"/>
    </location>
</feature>
<evidence type="ECO:0000313" key="4">
    <source>
        <dbReference type="Proteomes" id="UP001319874"/>
    </source>
</evidence>
<feature type="region of interest" description="Disordered" evidence="1">
    <location>
        <begin position="1"/>
        <end position="23"/>
    </location>
</feature>
<protein>
    <recommendedName>
        <fullName evidence="2">N-acetylmuramidase domain-containing protein</fullName>
    </recommendedName>
</protein>
<dbReference type="EMBL" id="AP024957">
    <property type="protein sequence ID" value="BCZ83675.1"/>
    <property type="molecule type" value="Genomic_DNA"/>
</dbReference>
<gene>
    <name evidence="3" type="ORF">PTKU64_73500</name>
</gene>
<reference evidence="3 4" key="1">
    <citation type="journal article" date="2022" name="Front. Microbiol.">
        <title>Identification and characterization of a novel class of self-sufficient cytochrome P450 hydroxylase involved in cyclohexanecarboxylate degradation in Paraburkholderia terrae strain KU-64.</title>
        <authorList>
            <person name="Yamamoto T."/>
            <person name="Hasegawa Y."/>
            <person name="Iwaki H."/>
        </authorList>
    </citation>
    <scope>NUCLEOTIDE SEQUENCE [LARGE SCALE GENOMIC DNA]</scope>
    <source>
        <strain evidence="3 4">KU-64</strain>
    </source>
</reference>
<feature type="compositionally biased region" description="Low complexity" evidence="1">
    <location>
        <begin position="138"/>
        <end position="162"/>
    </location>
</feature>
<evidence type="ECO:0000259" key="2">
    <source>
        <dbReference type="Pfam" id="PF11860"/>
    </source>
</evidence>
<dbReference type="Proteomes" id="UP001319874">
    <property type="component" value="Chromosome 3"/>
</dbReference>
<sequence length="986" mass="105476">MVSHRNHSTHPAKPAAAPATQPPQWQPLNWSFPFAPTNGNPADPQTWLKALASGDGGFYPLGANGMFHGGVHFDAGTGGALAQGKGVQAIADGEVVAYRLDATYPELTYPTTPPRHALYSTGFVLIRHKLVLPPEPETSGTSSTKASPASSASATTASGTQTYQPPADEVLEFYSLYMHQLDWAGYQAVQADAGSSSALSIHPLPFWQGDRHFLVGGKAGDRQVQPPQRNTPFRFDLASAGSNAHALGDGAQLGGVAAGPSPDSLGALAPYADSKVRYALPLADAASAADAPQGVQGVRILDRADGTVIGLLPRGGELNVVGSAVAGWAQIAKILKGSPVAAVAGATPDPRAATGWVNLDALDVVVDPKPLDTVVVLDKPYPVKAGDVMGYLGEYQNSSHSQVMPPTPKRSLLHVEVFSGGQIESFISKSQDRAKKLPESGRTLLVIQQGAKLVKCPDPQTNAQLAGLKLELAKGDPGKGCWAKVQPTRSGPQSVGRVRGRAPQVGKTPVGSPLWVERQYAGKVAGAVVHTWSDFPLQIASAQGPAVGYQQVLSRAQLEQSADNGKAVDDQDKGGAQWWSIAAGNADGSTILGWVCEKDHPGTQWQSPWAWPGFDTVDTTSIPLLDIYRRNLFEAKQLLDGEEEEFSVVAATVNAGPLIGKLEKAAKRQGDGNGNVTPADLKNALTVPWLAEAVSHLIVRYESEWGGDMRKWDQLSSLMGNGKHVWQAELERIKKLHWWDKVRDVKGFPASPDVWHIHPIGLVGNFARSMSHPIITVQGQRIELQFLHKSNGQSLKEQDYTDAAAELGCEARAIMAVAKTETGSSGPYFKPGQDLAPRDDLVPAILFERHLFHRATHGKYDQSHPHISNSVQGGYGAKSIQYEKLMEAYALDPNAALLSASWGRFQILGSNFKAAGFKNVAEYVASVSESEANQLRAFVAFIKADTVLKNAICGKDWYKFAVRFNGPAQKGYDSIISKNYRELGGA</sequence>
<name>A0ABM7U8W0_9BURK</name>
<dbReference type="InterPro" id="IPR024408">
    <property type="entry name" value="Muramidase"/>
</dbReference>
<dbReference type="RefSeq" id="WP_229515633.1">
    <property type="nucleotide sequence ID" value="NZ_AP024957.1"/>
</dbReference>